<evidence type="ECO:0000259" key="2">
    <source>
        <dbReference type="Pfam" id="PF06808"/>
    </source>
</evidence>
<evidence type="ECO:0000313" key="3">
    <source>
        <dbReference type="EMBL" id="KAB7890309.1"/>
    </source>
</evidence>
<feature type="transmembrane region" description="Helical" evidence="1">
    <location>
        <begin position="407"/>
        <end position="430"/>
    </location>
</feature>
<dbReference type="RefSeq" id="WP_152279606.1">
    <property type="nucleotide sequence ID" value="NZ_WFKK01000006.1"/>
</dbReference>
<dbReference type="EMBL" id="WFKK01000006">
    <property type="protein sequence ID" value="KAB7890309.1"/>
    <property type="molecule type" value="Genomic_DNA"/>
</dbReference>
<feature type="domain" description="TRAP C4-dicarboxylate transport system permease DctM subunit" evidence="2">
    <location>
        <begin position="155"/>
        <end position="610"/>
    </location>
</feature>
<feature type="transmembrane region" description="Helical" evidence="1">
    <location>
        <begin position="82"/>
        <end position="100"/>
    </location>
</feature>
<feature type="transmembrane region" description="Helical" evidence="1">
    <location>
        <begin position="461"/>
        <end position="485"/>
    </location>
</feature>
<feature type="transmembrane region" description="Helical" evidence="1">
    <location>
        <begin position="689"/>
        <end position="705"/>
    </location>
</feature>
<feature type="transmembrane region" description="Helical" evidence="1">
    <location>
        <begin position="380"/>
        <end position="401"/>
    </location>
</feature>
<name>A0A6L4WV42_9BACT</name>
<feature type="transmembrane region" description="Helical" evidence="1">
    <location>
        <begin position="341"/>
        <end position="359"/>
    </location>
</feature>
<dbReference type="InterPro" id="IPR010656">
    <property type="entry name" value="DctM"/>
</dbReference>
<feature type="transmembrane region" description="Helical" evidence="1">
    <location>
        <begin position="315"/>
        <end position="335"/>
    </location>
</feature>
<proteinExistence type="predicted"/>
<feature type="transmembrane region" description="Helical" evidence="1">
    <location>
        <begin position="632"/>
        <end position="656"/>
    </location>
</feature>
<feature type="transmembrane region" description="Helical" evidence="1">
    <location>
        <begin position="57"/>
        <end position="76"/>
    </location>
</feature>
<dbReference type="NCBIfam" id="TIGR02123">
    <property type="entry name" value="TRAP_fused"/>
    <property type="match status" value="1"/>
</dbReference>
<dbReference type="PANTHER" id="PTHR43849:SF2">
    <property type="entry name" value="BLL3936 PROTEIN"/>
    <property type="match status" value="1"/>
</dbReference>
<keyword evidence="1" id="KW-0472">Membrane</keyword>
<sequence>MAHEISLSQREEELLHNLEDQEHRKHIPESEEVHANEEELIADLEGQRSFDKTNWEFWLIGVVAFLWSAYQLYVAVVPTNGAFVRSVHLTFALILCFMMYPMYKSRILKYKIPWHAFAFAIIGAVGSLYVYYDYTGLSMRAGAYLGRDVVIGLVTMVILLEAARRALGMALSIIAICFLIYDYFGQYMPDLIAHKGASLTKLSAQMYLTTEGIFGVPLGVSAGFVFLFVLFGALLERAGAGDYFINMAYAALGKYRGGPAKASVAASGLTGIISGSSIANTVTTGTFTIPLMKRLGFPAHKAAAVEVAASTNGQLMPPIMGAAAFIIAEFLGLAYTDVVMAAFIPAFVSYFALFYIVHLESLKLGLEGEDPSKLARVWDIFKQGIHYIIPIFFLIYTLIVLKESAQSAALSAIQFMMLIMVTQKPIGAILRKEKLTKRVFLEGFEDIAIGMVNGAKNMVPIAIATGVAGMVVGSVTLTGIGQVLIEVIEELSGGYILAILLFTGIISLILGMGLPTTANYIIMASLTAPIIISLAGDSGFLIPTIAAHLFVFYFGILADDTPPVGIAAYAAAGIAKSDPIKTGIQGFAYDIRTAILPFAFFFNNKLLLIDGVDANEPDNPALWQWITNPAEIALIFGMAVIGMFAFSSATQSYFMIRTTIVERLAFFAIVPFMLVPNIAEEWLNLPHEYVSYIIGIGIYLAIYLSQKARMKNLSLA</sequence>
<comment type="caution">
    <text evidence="3">The sequence shown here is derived from an EMBL/GenBank/DDBJ whole genome shotgun (WGS) entry which is preliminary data.</text>
</comment>
<feature type="transmembrane region" description="Helical" evidence="1">
    <location>
        <begin position="144"/>
        <end position="160"/>
    </location>
</feature>
<keyword evidence="1" id="KW-0812">Transmembrane</keyword>
<evidence type="ECO:0000256" key="1">
    <source>
        <dbReference type="SAM" id="Phobius"/>
    </source>
</evidence>
<gene>
    <name evidence="3" type="ORF">GBG19_03515</name>
</gene>
<feature type="transmembrane region" description="Helical" evidence="1">
    <location>
        <begin position="526"/>
        <end position="554"/>
    </location>
</feature>
<dbReference type="InterPro" id="IPR011853">
    <property type="entry name" value="TRAP_DctM-Dct_fused"/>
</dbReference>
<protein>
    <submittedName>
        <fullName evidence="3">TRAP transporter fused permease subunit</fullName>
    </submittedName>
</protein>
<dbReference type="Proteomes" id="UP000472839">
    <property type="component" value="Unassembled WGS sequence"/>
</dbReference>
<feature type="transmembrane region" description="Helical" evidence="1">
    <location>
        <begin position="491"/>
        <end position="514"/>
    </location>
</feature>
<feature type="transmembrane region" description="Helical" evidence="1">
    <location>
        <begin position="112"/>
        <end position="132"/>
    </location>
</feature>
<dbReference type="AlphaFoldDB" id="A0A6L4WV42"/>
<feature type="transmembrane region" description="Helical" evidence="1">
    <location>
        <begin position="663"/>
        <end position="683"/>
    </location>
</feature>
<feature type="transmembrane region" description="Helical" evidence="1">
    <location>
        <begin position="212"/>
        <end position="235"/>
    </location>
</feature>
<organism evidence="3 4">
    <name type="scientific">Poseidonibacter ostreae</name>
    <dbReference type="NCBI Taxonomy" id="2654171"/>
    <lineage>
        <taxon>Bacteria</taxon>
        <taxon>Pseudomonadati</taxon>
        <taxon>Campylobacterota</taxon>
        <taxon>Epsilonproteobacteria</taxon>
        <taxon>Campylobacterales</taxon>
        <taxon>Arcobacteraceae</taxon>
        <taxon>Poseidonibacter</taxon>
    </lineage>
</organism>
<reference evidence="3 4" key="1">
    <citation type="submission" date="2019-10" db="EMBL/GenBank/DDBJ databases">
        <title>Poseidonibacter ostreae sp. nov., isolated from the gut of the Ostrea denselamellosa.</title>
        <authorList>
            <person name="Choi A."/>
        </authorList>
    </citation>
    <scope>NUCLEOTIDE SEQUENCE [LARGE SCALE GENOMIC DNA]</scope>
    <source>
        <strain evidence="3 4">SJOD-M-33</strain>
    </source>
</reference>
<dbReference type="Pfam" id="PF06808">
    <property type="entry name" value="DctM"/>
    <property type="match status" value="1"/>
</dbReference>
<keyword evidence="1" id="KW-1133">Transmembrane helix</keyword>
<feature type="transmembrane region" description="Helical" evidence="1">
    <location>
        <begin position="167"/>
        <end position="184"/>
    </location>
</feature>
<accession>A0A6L4WV42</accession>
<dbReference type="PANTHER" id="PTHR43849">
    <property type="entry name" value="BLL3936 PROTEIN"/>
    <property type="match status" value="1"/>
</dbReference>
<evidence type="ECO:0000313" key="4">
    <source>
        <dbReference type="Proteomes" id="UP000472839"/>
    </source>
</evidence>